<name>F5YL20_TREPZ</name>
<accession>F5YL20</accession>
<dbReference type="EMBL" id="CP001843">
    <property type="protein sequence ID" value="AEF86064.1"/>
    <property type="molecule type" value="Genomic_DNA"/>
</dbReference>
<dbReference type="PANTHER" id="PTHR42792:SF1">
    <property type="entry name" value="FLAGELLAR HOOK-ASSOCIATED PROTEIN 3"/>
    <property type="match status" value="1"/>
</dbReference>
<comment type="subcellular location">
    <subcellularLocation>
        <location evidence="2">Periplasmic flagellum</location>
    </subcellularLocation>
</comment>
<evidence type="ECO:0000256" key="4">
    <source>
        <dbReference type="ARBA" id="ARBA00022764"/>
    </source>
</evidence>
<evidence type="ECO:0000313" key="8">
    <source>
        <dbReference type="EMBL" id="AEF86064.1"/>
    </source>
</evidence>
<dbReference type="STRING" id="545694.TREPR_1920"/>
<dbReference type="Proteomes" id="UP000009223">
    <property type="component" value="Chromosome"/>
</dbReference>
<dbReference type="PANTHER" id="PTHR42792">
    <property type="entry name" value="FLAGELLIN"/>
    <property type="match status" value="1"/>
</dbReference>
<evidence type="ECO:0000313" key="9">
    <source>
        <dbReference type="Proteomes" id="UP000009223"/>
    </source>
</evidence>
<dbReference type="InterPro" id="IPR013384">
    <property type="entry name" value="Flagell_FlgL"/>
</dbReference>
<dbReference type="GO" id="GO:0071973">
    <property type="term" value="P:bacterial-type flagellum-dependent cell motility"/>
    <property type="evidence" value="ECO:0007669"/>
    <property type="project" value="InterPro"/>
</dbReference>
<dbReference type="GO" id="GO:0055040">
    <property type="term" value="C:periplasmic flagellum"/>
    <property type="evidence" value="ECO:0007669"/>
    <property type="project" value="UniProtKB-SubCell"/>
</dbReference>
<keyword evidence="5" id="KW-0975">Bacterial flagellum</keyword>
<dbReference type="GO" id="GO:0005198">
    <property type="term" value="F:structural molecule activity"/>
    <property type="evidence" value="ECO:0007669"/>
    <property type="project" value="InterPro"/>
</dbReference>
<dbReference type="NCBIfam" id="TIGR02550">
    <property type="entry name" value="flagell_flgL"/>
    <property type="match status" value="1"/>
</dbReference>
<dbReference type="InterPro" id="IPR001492">
    <property type="entry name" value="Flagellin"/>
</dbReference>
<dbReference type="AlphaFoldDB" id="F5YL20"/>
<keyword evidence="8" id="KW-0282">Flagellum</keyword>
<evidence type="ECO:0000259" key="6">
    <source>
        <dbReference type="Pfam" id="PF00669"/>
    </source>
</evidence>
<dbReference type="Pfam" id="PF00669">
    <property type="entry name" value="Flagellin_N"/>
    <property type="match status" value="1"/>
</dbReference>
<feature type="domain" description="Flagellin N-terminal" evidence="6">
    <location>
        <begin position="4"/>
        <end position="140"/>
    </location>
</feature>
<dbReference type="OrthoDB" id="9758307at2"/>
<dbReference type="Pfam" id="PF00700">
    <property type="entry name" value="Flagellin_C"/>
    <property type="match status" value="1"/>
</dbReference>
<dbReference type="KEGG" id="tpi:TREPR_1920"/>
<dbReference type="SUPFAM" id="SSF64518">
    <property type="entry name" value="Phase 1 flagellin"/>
    <property type="match status" value="1"/>
</dbReference>
<dbReference type="InterPro" id="IPR010810">
    <property type="entry name" value="Flagellin_hook_IN_motif"/>
</dbReference>
<keyword evidence="8" id="KW-0966">Cell projection</keyword>
<dbReference type="Gene3D" id="1.20.1330.10">
    <property type="entry name" value="f41 fragment of flagellin, N-terminal domain"/>
    <property type="match status" value="1"/>
</dbReference>
<gene>
    <name evidence="8" type="primary">flgL</name>
    <name evidence="8" type="ordered locus">TREPR_1920</name>
</gene>
<keyword evidence="8" id="KW-0969">Cilium</keyword>
<keyword evidence="4" id="KW-0574">Periplasm</keyword>
<keyword evidence="9" id="KW-1185">Reference proteome</keyword>
<dbReference type="eggNOG" id="COG1344">
    <property type="taxonomic scope" value="Bacteria"/>
</dbReference>
<dbReference type="HOGENOM" id="CLU_024437_7_0_12"/>
<dbReference type="InterPro" id="IPR046358">
    <property type="entry name" value="Flagellin_C"/>
</dbReference>
<evidence type="ECO:0000259" key="7">
    <source>
        <dbReference type="Pfam" id="PF00700"/>
    </source>
</evidence>
<feature type="domain" description="Flagellin C-terminal" evidence="7">
    <location>
        <begin position="333"/>
        <end position="404"/>
    </location>
</feature>
<reference evidence="9" key="1">
    <citation type="submission" date="2009-12" db="EMBL/GenBank/DDBJ databases">
        <title>Complete sequence of Treponema primitia strain ZAS-2.</title>
        <authorList>
            <person name="Tetu S.G."/>
            <person name="Matson E."/>
            <person name="Ren Q."/>
            <person name="Seshadri R."/>
            <person name="Elbourne L."/>
            <person name="Hassan K.A."/>
            <person name="Durkin A."/>
            <person name="Radune D."/>
            <person name="Mohamoud Y."/>
            <person name="Shay R."/>
            <person name="Jin S."/>
            <person name="Zhang X."/>
            <person name="Lucey K."/>
            <person name="Ballor N.R."/>
            <person name="Ottesen E."/>
            <person name="Rosenthal R."/>
            <person name="Allen A."/>
            <person name="Leadbetter J.R."/>
            <person name="Paulsen I.T."/>
        </authorList>
    </citation>
    <scope>NUCLEOTIDE SEQUENCE [LARGE SCALE GENOMIC DNA]</scope>
    <source>
        <strain evidence="9">ATCC BAA-887 / DSM 12427 / ZAS-2</strain>
    </source>
</reference>
<organism evidence="8 9">
    <name type="scientific">Treponema primitia (strain ATCC BAA-887 / DSM 12427 / ZAS-2)</name>
    <dbReference type="NCBI Taxonomy" id="545694"/>
    <lineage>
        <taxon>Bacteria</taxon>
        <taxon>Pseudomonadati</taxon>
        <taxon>Spirochaetota</taxon>
        <taxon>Spirochaetia</taxon>
        <taxon>Spirochaetales</taxon>
        <taxon>Treponemataceae</taxon>
        <taxon>Treponema</taxon>
    </lineage>
</organism>
<evidence type="ECO:0000256" key="1">
    <source>
        <dbReference type="ARBA" id="ARBA00004095"/>
    </source>
</evidence>
<evidence type="ECO:0000256" key="2">
    <source>
        <dbReference type="ARBA" id="ARBA00004631"/>
    </source>
</evidence>
<protein>
    <submittedName>
        <fullName evidence="8">Flagellar hook-associated protein 3</fullName>
    </submittedName>
</protein>
<evidence type="ECO:0000256" key="5">
    <source>
        <dbReference type="ARBA" id="ARBA00023143"/>
    </source>
</evidence>
<sequence>MRRVSTDMPNTDMQYYLRRQEEGLSKVQSKIANQSRINELRDDPLAASHAVRYDSYLTRLERFENNTQYAQDHYRITDDYMKQAIDVMQRIREISVQGAQGTYAPEDMKYMAQEVNELLKEIVTVSNAMGPDGKQIFAGDKAFTEPFRMVEGTVPGGGENVVVRVEYRGAGATRRTEVSEGAYADLDMGGGEVFWAENMQIFSTFDASDYRVTESGAFYVDGEEINVGAGDSLPAIVAKINESSAPVKAYIDPMTKGIALEGTNPHLIRLEDRQDSRILQDLGVISNSVDPGAPNWHPSARVSGGSAFDMVIRLRDALFRGDTEFAGSQGIGGMDLALSNMESRLAELGSREERAEATWQRLNKEIPNVAAAFSREAGLDMASAATDLAMMDFAHKAALQTAAKVLPPTLLDFLR</sequence>
<dbReference type="RefSeq" id="WP_015708233.1">
    <property type="nucleotide sequence ID" value="NC_015578.1"/>
</dbReference>
<reference evidence="8 9" key="2">
    <citation type="journal article" date="2011" name="ISME J.">
        <title>RNA-seq reveals cooperative metabolic interactions between two termite-gut spirochete species in co-culture.</title>
        <authorList>
            <person name="Rosenthal A.Z."/>
            <person name="Matson E.G."/>
            <person name="Eldar A."/>
            <person name="Leadbetter J.R."/>
        </authorList>
    </citation>
    <scope>NUCLEOTIDE SEQUENCE [LARGE SCALE GENOMIC DNA]</scope>
    <source>
        <strain evidence="9">ATCC BAA-887 / DSM 12427 / ZAS-2</strain>
    </source>
</reference>
<dbReference type="GO" id="GO:0009424">
    <property type="term" value="C:bacterial-type flagellum hook"/>
    <property type="evidence" value="ECO:0007669"/>
    <property type="project" value="InterPro"/>
</dbReference>
<dbReference type="NCBIfam" id="NF005187">
    <property type="entry name" value="PRK06663.1"/>
    <property type="match status" value="1"/>
</dbReference>
<evidence type="ECO:0000256" key="3">
    <source>
        <dbReference type="ARBA" id="ARBA00005709"/>
    </source>
</evidence>
<dbReference type="InterPro" id="IPR001029">
    <property type="entry name" value="Flagellin_N"/>
</dbReference>
<dbReference type="Pfam" id="PF07196">
    <property type="entry name" value="Flagellin_IN"/>
    <property type="match status" value="1"/>
</dbReference>
<comment type="similarity">
    <text evidence="3">Belongs to the bacterial flagellin family.</text>
</comment>
<proteinExistence type="inferred from homology"/>
<comment type="function">
    <text evidence="1">Component of the core of the flagella.</text>
</comment>